<reference evidence="3" key="1">
    <citation type="submission" date="2016-10" db="EMBL/GenBank/DDBJ databases">
        <authorList>
            <person name="Varghese N."/>
            <person name="Submissions S."/>
        </authorList>
    </citation>
    <scope>NUCLEOTIDE SEQUENCE [LARGE SCALE GENOMIC DNA]</scope>
    <source>
        <strain evidence="3">XBD2006</strain>
    </source>
</reference>
<feature type="region of interest" description="Disordered" evidence="1">
    <location>
        <begin position="1"/>
        <end position="206"/>
    </location>
</feature>
<evidence type="ECO:0000313" key="2">
    <source>
        <dbReference type="EMBL" id="SCX93954.1"/>
    </source>
</evidence>
<gene>
    <name evidence="2" type="ORF">SAMN02910451_00826</name>
</gene>
<evidence type="ECO:0000256" key="1">
    <source>
        <dbReference type="SAM" id="MobiDB-lite"/>
    </source>
</evidence>
<keyword evidence="3" id="KW-1185">Reference proteome</keyword>
<evidence type="ECO:0000313" key="3">
    <source>
        <dbReference type="Proteomes" id="UP000183047"/>
    </source>
</evidence>
<dbReference type="OrthoDB" id="2005394at2"/>
<feature type="compositionally biased region" description="Low complexity" evidence="1">
    <location>
        <begin position="1"/>
        <end position="17"/>
    </location>
</feature>
<dbReference type="Proteomes" id="UP000183047">
    <property type="component" value="Unassembled WGS sequence"/>
</dbReference>
<feature type="compositionally biased region" description="Basic and acidic residues" evidence="1">
    <location>
        <begin position="72"/>
        <end position="94"/>
    </location>
</feature>
<feature type="compositionally biased region" description="Basic and acidic residues" evidence="1">
    <location>
        <begin position="104"/>
        <end position="193"/>
    </location>
</feature>
<sequence>MADLSINSQISNSLNSSVNARGIEPQKTADAKSIDTQNRNTDDGRQNATKEAASKAEEVRTSEYGPIIAKSGDGDTVRVKNEKSDLRADDKENSKALYDVNKAANDRREKEVVPNIDLPEKKKDDAAVDAQKREQKIEDDAKENIRAEAKTEAEEAKEAPKYEQKRSKIDLTDKGEREKMAKKAAESAKKQSIEETNPGLVDRKNQEKIAQAGSSAYAGYTDAQLQQMYLRGDVSQIEYNAEVEARDAAREARLESANENFRKIIEDEAESREIERTEDMVNTIQTGDVLEGEGTVPLEVRLQAIQNAENMVASG</sequence>
<protein>
    <submittedName>
        <fullName evidence="2">Uncharacterized protein</fullName>
    </submittedName>
</protein>
<dbReference type="AlphaFoldDB" id="A0A1G5BV80"/>
<dbReference type="RefSeq" id="WP_074461575.1">
    <property type="nucleotide sequence ID" value="NZ_FMUR01000005.1"/>
</dbReference>
<organism evidence="2 3">
    <name type="scientific">Butyrivibrio hungatei</name>
    <dbReference type="NCBI Taxonomy" id="185008"/>
    <lineage>
        <taxon>Bacteria</taxon>
        <taxon>Bacillati</taxon>
        <taxon>Bacillota</taxon>
        <taxon>Clostridia</taxon>
        <taxon>Lachnospirales</taxon>
        <taxon>Lachnospiraceae</taxon>
        <taxon>Butyrivibrio</taxon>
    </lineage>
</organism>
<name>A0A1G5BV80_9FIRM</name>
<feature type="compositionally biased region" description="Basic and acidic residues" evidence="1">
    <location>
        <begin position="52"/>
        <end position="61"/>
    </location>
</feature>
<accession>A0A1G5BV80</accession>
<dbReference type="EMBL" id="FMUR01000005">
    <property type="protein sequence ID" value="SCX93954.1"/>
    <property type="molecule type" value="Genomic_DNA"/>
</dbReference>
<proteinExistence type="predicted"/>